<dbReference type="InterPro" id="IPR050123">
    <property type="entry name" value="Prok_molybdopt-oxidoreductase"/>
</dbReference>
<dbReference type="SMART" id="SM00926">
    <property type="entry name" value="Molybdop_Fe4S4"/>
    <property type="match status" value="1"/>
</dbReference>
<reference evidence="7 8" key="1">
    <citation type="journal article" date="2014" name="Nature">
        <title>An environmental bacterial taxon with a large and distinct metabolic repertoire.</title>
        <authorList>
            <person name="Wilson M.C."/>
            <person name="Mori T."/>
            <person name="Ruckert C."/>
            <person name="Uria A.R."/>
            <person name="Helf M.J."/>
            <person name="Takada K."/>
            <person name="Gernert C."/>
            <person name="Steffens U.A."/>
            <person name="Heycke N."/>
            <person name="Schmitt S."/>
            <person name="Rinke C."/>
            <person name="Helfrich E.J."/>
            <person name="Brachmann A.O."/>
            <person name="Gurgui C."/>
            <person name="Wakimoto T."/>
            <person name="Kracht M."/>
            <person name="Crusemann M."/>
            <person name="Hentschel U."/>
            <person name="Abe I."/>
            <person name="Matsunaga S."/>
            <person name="Kalinowski J."/>
            <person name="Takeyama H."/>
            <person name="Piel J."/>
        </authorList>
    </citation>
    <scope>NUCLEOTIDE SEQUENCE [LARGE SCALE GENOMIC DNA]</scope>
    <source>
        <strain evidence="8">TSY2</strain>
    </source>
</reference>
<evidence type="ECO:0000256" key="2">
    <source>
        <dbReference type="ARBA" id="ARBA00022723"/>
    </source>
</evidence>
<keyword evidence="1" id="KW-0004">4Fe-4S</keyword>
<dbReference type="GO" id="GO:0046872">
    <property type="term" value="F:metal ion binding"/>
    <property type="evidence" value="ECO:0007669"/>
    <property type="project" value="UniProtKB-KW"/>
</dbReference>
<dbReference type="AlphaFoldDB" id="W4LUH9"/>
<evidence type="ECO:0000259" key="6">
    <source>
        <dbReference type="PROSITE" id="PS51669"/>
    </source>
</evidence>
<gene>
    <name evidence="7" type="ORF">ETSY2_37370</name>
</gene>
<feature type="domain" description="4Fe-4S Mo/W bis-MGD-type" evidence="6">
    <location>
        <begin position="84"/>
        <end position="140"/>
    </location>
</feature>
<accession>W4LUH9</accession>
<dbReference type="Pfam" id="PF04879">
    <property type="entry name" value="Molybdop_Fe4S4"/>
    <property type="match status" value="1"/>
</dbReference>
<dbReference type="Gene3D" id="3.40.228.10">
    <property type="entry name" value="Dimethylsulfoxide Reductase, domain 2"/>
    <property type="match status" value="1"/>
</dbReference>
<dbReference type="GO" id="GO:0016020">
    <property type="term" value="C:membrane"/>
    <property type="evidence" value="ECO:0007669"/>
    <property type="project" value="TreeGrafter"/>
</dbReference>
<organism evidence="7 8">
    <name type="scientific">Candidatus Entotheonella gemina</name>
    <dbReference type="NCBI Taxonomy" id="1429439"/>
    <lineage>
        <taxon>Bacteria</taxon>
        <taxon>Pseudomonadati</taxon>
        <taxon>Nitrospinota/Tectimicrobiota group</taxon>
        <taxon>Candidatus Tectimicrobiota</taxon>
        <taxon>Candidatus Entotheonellia</taxon>
        <taxon>Candidatus Entotheonellales</taxon>
        <taxon>Candidatus Entotheonellaceae</taxon>
        <taxon>Candidatus Entotheonella</taxon>
    </lineage>
</organism>
<evidence type="ECO:0000256" key="3">
    <source>
        <dbReference type="ARBA" id="ARBA00023002"/>
    </source>
</evidence>
<dbReference type="InterPro" id="IPR006311">
    <property type="entry name" value="TAT_signal"/>
</dbReference>
<keyword evidence="8" id="KW-1185">Reference proteome</keyword>
<dbReference type="InterPro" id="IPR006963">
    <property type="entry name" value="Mopterin_OxRdtase_4Fe-4S_dom"/>
</dbReference>
<evidence type="ECO:0000256" key="4">
    <source>
        <dbReference type="ARBA" id="ARBA00023004"/>
    </source>
</evidence>
<evidence type="ECO:0000256" key="1">
    <source>
        <dbReference type="ARBA" id="ARBA00022485"/>
    </source>
</evidence>
<dbReference type="InterPro" id="IPR006656">
    <property type="entry name" value="Mopterin_OxRdtase"/>
</dbReference>
<dbReference type="Proteomes" id="UP000019140">
    <property type="component" value="Unassembled WGS sequence"/>
</dbReference>
<feature type="non-terminal residue" evidence="7">
    <location>
        <position position="541"/>
    </location>
</feature>
<proteinExistence type="predicted"/>
<evidence type="ECO:0000313" key="7">
    <source>
        <dbReference type="EMBL" id="ETX01351.1"/>
    </source>
</evidence>
<dbReference type="HOGENOM" id="CLU_000422_13_4_7"/>
<dbReference type="Pfam" id="PF00384">
    <property type="entry name" value="Molybdopterin"/>
    <property type="match status" value="1"/>
</dbReference>
<dbReference type="PROSITE" id="PS51669">
    <property type="entry name" value="4FE4S_MOW_BIS_MGD"/>
    <property type="match status" value="1"/>
</dbReference>
<dbReference type="PANTHER" id="PTHR43105">
    <property type="entry name" value="RESPIRATORY NITRATE REDUCTASE"/>
    <property type="match status" value="1"/>
</dbReference>
<keyword evidence="2" id="KW-0479">Metal-binding</keyword>
<keyword evidence="5" id="KW-0411">Iron-sulfur</keyword>
<dbReference type="Gene3D" id="3.30.200.210">
    <property type="match status" value="1"/>
</dbReference>
<dbReference type="PROSITE" id="PS51318">
    <property type="entry name" value="TAT"/>
    <property type="match status" value="1"/>
</dbReference>
<name>W4LUH9_9BACT</name>
<protein>
    <recommendedName>
        <fullName evidence="6">4Fe-4S Mo/W bis-MGD-type domain-containing protein</fullName>
    </recommendedName>
</protein>
<dbReference type="SUPFAM" id="SSF53706">
    <property type="entry name" value="Formate dehydrogenase/DMSO reductase, domains 1-3"/>
    <property type="match status" value="1"/>
</dbReference>
<dbReference type="PANTHER" id="PTHR43105:SF9">
    <property type="entry name" value="NADPH-FE(3+) OXIDOREDUCTASE SUBUNIT ALPHA"/>
    <property type="match status" value="1"/>
</dbReference>
<dbReference type="GO" id="GO:0051539">
    <property type="term" value="F:4 iron, 4 sulfur cluster binding"/>
    <property type="evidence" value="ECO:0007669"/>
    <property type="project" value="UniProtKB-KW"/>
</dbReference>
<keyword evidence="3" id="KW-0560">Oxidoreductase</keyword>
<keyword evidence="4" id="KW-0408">Iron</keyword>
<dbReference type="GO" id="GO:0016491">
    <property type="term" value="F:oxidoreductase activity"/>
    <property type="evidence" value="ECO:0007669"/>
    <property type="project" value="UniProtKB-KW"/>
</dbReference>
<evidence type="ECO:0000256" key="5">
    <source>
        <dbReference type="ARBA" id="ARBA00023014"/>
    </source>
</evidence>
<comment type="caution">
    <text evidence="7">The sequence shown here is derived from an EMBL/GenBank/DDBJ whole genome shotgun (WGS) entry which is preliminary data.</text>
</comment>
<sequence>MSDNCNDRSQPAANAYYGGKAFEVLAEAPAHPLPTGFHRRAFLKGMTAVAAGGAIMSGKAGAVQTVRAQAPGEAALTPPEKEVPNNILAQCPYCGVGCGTLIQTEKGRIVGMRPDPKHPTNLGLQCIKGLTSAEAIYVDRLTKPLIRKDMTNPLTGHESRTKGNFDDSVFREATWEEAEGLVVEQIAGIVKKFGGNAVGLYGSGQLPVEGQWLENLFMKGVLGSNTIEANARMCMTSAVTGYFKSLGSDTPPTSYEDIELADMVTHWGHNARGAHPIVFWRIADYKSKSGIPTLVVDPRRTGTVQGYEEINPDNSYHFSTINGDIAIHNAIAHVLLTEHDEAVHWDFLKQHTAGWETYVKACQERYAPEQVESITMIDPKYLREVAALWAEASIKGRKRGRGGVLSFWGIGYNQHIHGQNNTVSLINLMALSGNIGRPGCGPFSMTGQPNAMGERLTGGLTGRLPFNQGIANATWRNWIADAWNVPRPRLEGVSHLQNTGYAVGMMERALKGEVKAMFLIYATHIDLPDLNTLVRPGLTKT</sequence>
<dbReference type="EMBL" id="AZHX01001629">
    <property type="protein sequence ID" value="ETX01351.1"/>
    <property type="molecule type" value="Genomic_DNA"/>
</dbReference>
<evidence type="ECO:0000313" key="8">
    <source>
        <dbReference type="Proteomes" id="UP000019140"/>
    </source>
</evidence>